<name>A0A6C0BM77_9ZZZZ</name>
<protein>
    <submittedName>
        <fullName evidence="1">Uncharacterized protein</fullName>
    </submittedName>
</protein>
<sequence length="131" mass="15046">MSNTNGANDGNGAEGKSTRLEKVDFLERTSYTVVPPALGSLVCGVPVKSKRGISLAQWWTCPRAFYEFWKLLMAEHPPRHSYETMQRLRWKHGNEKFFQELALCALFNRPPARLSPECQRFFQTLNRLVSV</sequence>
<accession>A0A6C0BM77</accession>
<reference evidence="1" key="1">
    <citation type="journal article" date="2020" name="Nature">
        <title>Giant virus diversity and host interactions through global metagenomics.</title>
        <authorList>
            <person name="Schulz F."/>
            <person name="Roux S."/>
            <person name="Paez-Espino D."/>
            <person name="Jungbluth S."/>
            <person name="Walsh D.A."/>
            <person name="Denef V.J."/>
            <person name="McMahon K.D."/>
            <person name="Konstantinidis K.T."/>
            <person name="Eloe-Fadrosh E.A."/>
            <person name="Kyrpides N.C."/>
            <person name="Woyke T."/>
        </authorList>
    </citation>
    <scope>NUCLEOTIDE SEQUENCE</scope>
    <source>
        <strain evidence="1">GVMAG-M-3300017989-17</strain>
    </source>
</reference>
<organism evidence="1">
    <name type="scientific">viral metagenome</name>
    <dbReference type="NCBI Taxonomy" id="1070528"/>
    <lineage>
        <taxon>unclassified sequences</taxon>
        <taxon>metagenomes</taxon>
        <taxon>organismal metagenomes</taxon>
    </lineage>
</organism>
<dbReference type="AlphaFoldDB" id="A0A6C0BM77"/>
<dbReference type="EMBL" id="MN739205">
    <property type="protein sequence ID" value="QHS93497.1"/>
    <property type="molecule type" value="Genomic_DNA"/>
</dbReference>
<proteinExistence type="predicted"/>
<evidence type="ECO:0000313" key="1">
    <source>
        <dbReference type="EMBL" id="QHS93497.1"/>
    </source>
</evidence>